<dbReference type="Proteomes" id="UP000184330">
    <property type="component" value="Unassembled WGS sequence"/>
</dbReference>
<evidence type="ECO:0000313" key="3">
    <source>
        <dbReference type="Proteomes" id="UP000184330"/>
    </source>
</evidence>
<feature type="region of interest" description="Disordered" evidence="1">
    <location>
        <begin position="1"/>
        <end position="68"/>
    </location>
</feature>
<gene>
    <name evidence="2" type="ORF">PAC_11318</name>
</gene>
<name>A0A1L7X8T5_9HELO</name>
<sequence length="82" mass="9136">MGSCMTRLEREMVNPPPNSGNWESLSPQRPEAYVPRQRHQMEKVPSGAPLGRRETPSGVPGLTYDHAGRPVCVSSPNLRFCF</sequence>
<dbReference type="EMBL" id="FJOG01000018">
    <property type="protein sequence ID" value="CZR61422.1"/>
    <property type="molecule type" value="Genomic_DNA"/>
</dbReference>
<proteinExistence type="predicted"/>
<organism evidence="2 3">
    <name type="scientific">Phialocephala subalpina</name>
    <dbReference type="NCBI Taxonomy" id="576137"/>
    <lineage>
        <taxon>Eukaryota</taxon>
        <taxon>Fungi</taxon>
        <taxon>Dikarya</taxon>
        <taxon>Ascomycota</taxon>
        <taxon>Pezizomycotina</taxon>
        <taxon>Leotiomycetes</taxon>
        <taxon>Helotiales</taxon>
        <taxon>Mollisiaceae</taxon>
        <taxon>Phialocephala</taxon>
        <taxon>Phialocephala fortinii species complex</taxon>
    </lineage>
</organism>
<keyword evidence="3" id="KW-1185">Reference proteome</keyword>
<evidence type="ECO:0000256" key="1">
    <source>
        <dbReference type="SAM" id="MobiDB-lite"/>
    </source>
</evidence>
<reference evidence="2 3" key="1">
    <citation type="submission" date="2016-03" db="EMBL/GenBank/DDBJ databases">
        <authorList>
            <person name="Ploux O."/>
        </authorList>
    </citation>
    <scope>NUCLEOTIDE SEQUENCE [LARGE SCALE GENOMIC DNA]</scope>
    <source>
        <strain evidence="2 3">UAMH 11012</strain>
    </source>
</reference>
<dbReference type="OrthoDB" id="3505678at2759"/>
<evidence type="ECO:0000313" key="2">
    <source>
        <dbReference type="EMBL" id="CZR61422.1"/>
    </source>
</evidence>
<protein>
    <submittedName>
        <fullName evidence="2">Uncharacterized protein</fullName>
    </submittedName>
</protein>
<dbReference type="AlphaFoldDB" id="A0A1L7X8T5"/>
<accession>A0A1L7X8T5</accession>